<feature type="compositionally biased region" description="Low complexity" evidence="1">
    <location>
        <begin position="25"/>
        <end position="45"/>
    </location>
</feature>
<evidence type="ECO:0000313" key="2">
    <source>
        <dbReference type="EMBL" id="GBE62071.1"/>
    </source>
</evidence>
<dbReference type="RefSeq" id="XP_028868314.1">
    <property type="nucleotide sequence ID" value="XM_029012481.1"/>
</dbReference>
<accession>A0A2H6KGG4</accession>
<sequence length="144" mass="15703">MQKLLHPVDPAPPSKSLRKSEGDGETSASVFSSSSDLESVSTTDECSGCESSKALTLASPMRWESCWFDDLRAAFERMRLGVEDTDSESCYGKISLSPLSDVFRDVFASAKDVRALATVTKLTVRYMMLSFEGDCSYASCDAKP</sequence>
<evidence type="ECO:0000256" key="1">
    <source>
        <dbReference type="SAM" id="MobiDB-lite"/>
    </source>
</evidence>
<protein>
    <submittedName>
        <fullName evidence="2">JmjC transcription, putative</fullName>
    </submittedName>
</protein>
<dbReference type="GeneID" id="39875841"/>
<proteinExistence type="predicted"/>
<dbReference type="Proteomes" id="UP000236319">
    <property type="component" value="Unassembled WGS sequence"/>
</dbReference>
<dbReference type="VEuPathDB" id="PiroplasmaDB:BOVATA_035640"/>
<evidence type="ECO:0000313" key="3">
    <source>
        <dbReference type="Proteomes" id="UP000236319"/>
    </source>
</evidence>
<gene>
    <name evidence="2" type="ORF">BOVATA_035640</name>
</gene>
<name>A0A2H6KGG4_9APIC</name>
<organism evidence="2 3">
    <name type="scientific">Babesia ovata</name>
    <dbReference type="NCBI Taxonomy" id="189622"/>
    <lineage>
        <taxon>Eukaryota</taxon>
        <taxon>Sar</taxon>
        <taxon>Alveolata</taxon>
        <taxon>Apicomplexa</taxon>
        <taxon>Aconoidasida</taxon>
        <taxon>Piroplasmida</taxon>
        <taxon>Babesiidae</taxon>
        <taxon>Babesia</taxon>
    </lineage>
</organism>
<feature type="region of interest" description="Disordered" evidence="1">
    <location>
        <begin position="1"/>
        <end position="47"/>
    </location>
</feature>
<reference evidence="2 3" key="1">
    <citation type="journal article" date="2017" name="BMC Genomics">
        <title>Whole-genome assembly of Babesia ovata and comparative genomics between closely related pathogens.</title>
        <authorList>
            <person name="Yamagishi J."/>
            <person name="Asada M."/>
            <person name="Hakimi H."/>
            <person name="Tanaka T.Q."/>
            <person name="Sugimoto C."/>
            <person name="Kawazu S."/>
        </authorList>
    </citation>
    <scope>NUCLEOTIDE SEQUENCE [LARGE SCALE GENOMIC DNA]</scope>
    <source>
        <strain evidence="2 3">Miyake</strain>
    </source>
</reference>
<dbReference type="AlphaFoldDB" id="A0A2H6KGG4"/>
<keyword evidence="3" id="KW-1185">Reference proteome</keyword>
<comment type="caution">
    <text evidence="2">The sequence shown here is derived from an EMBL/GenBank/DDBJ whole genome shotgun (WGS) entry which is preliminary data.</text>
</comment>
<dbReference type="EMBL" id="BDSA01000004">
    <property type="protein sequence ID" value="GBE62071.1"/>
    <property type="molecule type" value="Genomic_DNA"/>
</dbReference>